<proteinExistence type="predicted"/>
<dbReference type="Proteomes" id="UP000218418">
    <property type="component" value="Chromosome"/>
</dbReference>
<dbReference type="EMBL" id="AP018227">
    <property type="protein sequence ID" value="BAY84559.1"/>
    <property type="molecule type" value="Genomic_DNA"/>
</dbReference>
<evidence type="ECO:0000313" key="1">
    <source>
        <dbReference type="EMBL" id="BAY84559.1"/>
    </source>
</evidence>
<reference evidence="1 2" key="1">
    <citation type="submission" date="2017-06" db="EMBL/GenBank/DDBJ databases">
        <title>Genome sequencing of cyanobaciteial culture collection at National Institute for Environmental Studies (NIES).</title>
        <authorList>
            <person name="Hirose Y."/>
            <person name="Shimura Y."/>
            <person name="Fujisawa T."/>
            <person name="Nakamura Y."/>
            <person name="Kawachi M."/>
        </authorList>
    </citation>
    <scope>NUCLEOTIDE SEQUENCE [LARGE SCALE GENOMIC DNA]</scope>
    <source>
        <strain evidence="1 2">NIES-267</strain>
    </source>
</reference>
<dbReference type="AlphaFoldDB" id="A0A1Z4LTJ9"/>
<evidence type="ECO:0000313" key="2">
    <source>
        <dbReference type="Proteomes" id="UP000218418"/>
    </source>
</evidence>
<dbReference type="OrthoDB" id="512731at2"/>
<accession>A0A1Z4LTJ9</accession>
<organism evidence="1 2">
    <name type="scientific">Calothrix parasitica NIES-267</name>
    <dbReference type="NCBI Taxonomy" id="1973488"/>
    <lineage>
        <taxon>Bacteria</taxon>
        <taxon>Bacillati</taxon>
        <taxon>Cyanobacteriota</taxon>
        <taxon>Cyanophyceae</taxon>
        <taxon>Nostocales</taxon>
        <taxon>Calotrichaceae</taxon>
        <taxon>Calothrix</taxon>
    </lineage>
</organism>
<name>A0A1Z4LTJ9_9CYAN</name>
<protein>
    <submittedName>
        <fullName evidence="1">Uncharacterized protein</fullName>
    </submittedName>
</protein>
<keyword evidence="2" id="KW-1185">Reference proteome</keyword>
<gene>
    <name evidence="1" type="ORF">NIES267_40550</name>
</gene>
<sequence>MKRNSTLHIPRWLAKFILNETKTQPNNQQIFLAILEPMSPQEWCRIWIPIIHPDVEAPYPGERSPPGYMKASIMTLCKLTGYSECTVEGWFYGKTYHHTLGILLRCFHILFQFQRNIKISDNTL</sequence>